<reference evidence="3" key="1">
    <citation type="submission" date="2017-06" db="EMBL/GenBank/DDBJ databases">
        <title>Genome analysis of Fimbriiglobus ruber SP5, the first member of the order Planctomycetales with confirmed chitinolytic capability.</title>
        <authorList>
            <person name="Ravin N.V."/>
            <person name="Rakitin A.L."/>
            <person name="Ivanova A.A."/>
            <person name="Beletsky A.V."/>
            <person name="Kulichevskaya I.S."/>
            <person name="Mardanov A.V."/>
            <person name="Dedysh S.N."/>
        </authorList>
    </citation>
    <scope>NUCLEOTIDE SEQUENCE [LARGE SCALE GENOMIC DNA]</scope>
    <source>
        <strain evidence="3">SP5</strain>
    </source>
</reference>
<dbReference type="EMBL" id="NIDE01000017">
    <property type="protein sequence ID" value="OWK36429.1"/>
    <property type="molecule type" value="Genomic_DNA"/>
</dbReference>
<protein>
    <submittedName>
        <fullName evidence="2">Uncharacterized protein</fullName>
    </submittedName>
</protein>
<dbReference type="AlphaFoldDB" id="A0A225DGX1"/>
<dbReference type="RefSeq" id="WP_161967984.1">
    <property type="nucleotide sequence ID" value="NZ_NIDE01000017.1"/>
</dbReference>
<feature type="compositionally biased region" description="Basic and acidic residues" evidence="1">
    <location>
        <begin position="31"/>
        <end position="42"/>
    </location>
</feature>
<comment type="caution">
    <text evidence="2">The sequence shown here is derived from an EMBL/GenBank/DDBJ whole genome shotgun (WGS) entry which is preliminary data.</text>
</comment>
<name>A0A225DGX1_9BACT</name>
<gene>
    <name evidence="2" type="ORF">FRUB_08992</name>
</gene>
<sequence length="54" mass="5742">MKDPDGVYDCLQDAAKELAKQVTGVDDDERDGLVESKQEKLSELAASGSSTANI</sequence>
<proteinExistence type="predicted"/>
<evidence type="ECO:0000313" key="2">
    <source>
        <dbReference type="EMBL" id="OWK36429.1"/>
    </source>
</evidence>
<feature type="region of interest" description="Disordered" evidence="1">
    <location>
        <begin position="21"/>
        <end position="54"/>
    </location>
</feature>
<evidence type="ECO:0000313" key="3">
    <source>
        <dbReference type="Proteomes" id="UP000214646"/>
    </source>
</evidence>
<accession>A0A225DGX1</accession>
<organism evidence="2 3">
    <name type="scientific">Fimbriiglobus ruber</name>
    <dbReference type="NCBI Taxonomy" id="1908690"/>
    <lineage>
        <taxon>Bacteria</taxon>
        <taxon>Pseudomonadati</taxon>
        <taxon>Planctomycetota</taxon>
        <taxon>Planctomycetia</taxon>
        <taxon>Gemmatales</taxon>
        <taxon>Gemmataceae</taxon>
        <taxon>Fimbriiglobus</taxon>
    </lineage>
</organism>
<dbReference type="Proteomes" id="UP000214646">
    <property type="component" value="Unassembled WGS sequence"/>
</dbReference>
<keyword evidence="3" id="KW-1185">Reference proteome</keyword>
<evidence type="ECO:0000256" key="1">
    <source>
        <dbReference type="SAM" id="MobiDB-lite"/>
    </source>
</evidence>